<feature type="domain" description="Cyclic nucleotide-binding" evidence="12">
    <location>
        <begin position="841"/>
        <end position="963"/>
    </location>
</feature>
<dbReference type="FunCoup" id="A0A7R8USK5">
    <property type="interactions" value="65"/>
</dbReference>
<dbReference type="InterPro" id="IPR018488">
    <property type="entry name" value="cNMP-bd_CS"/>
</dbReference>
<keyword evidence="5" id="KW-0418">Kinase</keyword>
<dbReference type="GO" id="GO:0005737">
    <property type="term" value="C:cytoplasm"/>
    <property type="evidence" value="ECO:0007669"/>
    <property type="project" value="UniProtKB-ARBA"/>
</dbReference>
<feature type="region of interest" description="Disordered" evidence="10">
    <location>
        <begin position="664"/>
        <end position="702"/>
    </location>
</feature>
<dbReference type="Gene3D" id="1.10.510.10">
    <property type="entry name" value="Transferase(Phosphotransferase) domain 1"/>
    <property type="match status" value="1"/>
</dbReference>
<feature type="compositionally biased region" description="Basic residues" evidence="10">
    <location>
        <begin position="310"/>
        <end position="319"/>
    </location>
</feature>
<dbReference type="PROSITE" id="PS00108">
    <property type="entry name" value="PROTEIN_KINASE_ST"/>
    <property type="match status" value="1"/>
</dbReference>
<keyword evidence="4 8" id="KW-0547">Nucleotide-binding</keyword>
<dbReference type="Proteomes" id="UP000594454">
    <property type="component" value="Chromosome 3"/>
</dbReference>
<feature type="compositionally biased region" description="Polar residues" evidence="10">
    <location>
        <begin position="350"/>
        <end position="369"/>
    </location>
</feature>
<dbReference type="Gene3D" id="2.60.120.10">
    <property type="entry name" value="Jelly Rolls"/>
    <property type="match status" value="2"/>
</dbReference>
<feature type="domain" description="Cyclic nucleotide-binding" evidence="12">
    <location>
        <begin position="723"/>
        <end position="838"/>
    </location>
</feature>
<dbReference type="SUPFAM" id="SSF51206">
    <property type="entry name" value="cAMP-binding domain-like"/>
    <property type="match status" value="2"/>
</dbReference>
<dbReference type="CDD" id="cd05572">
    <property type="entry name" value="STKc_cGK"/>
    <property type="match status" value="1"/>
</dbReference>
<feature type="compositionally biased region" description="Polar residues" evidence="10">
    <location>
        <begin position="567"/>
        <end position="581"/>
    </location>
</feature>
<dbReference type="PRINTS" id="PR00104">
    <property type="entry name" value="CGMPKINASE"/>
</dbReference>
<evidence type="ECO:0000259" key="11">
    <source>
        <dbReference type="PROSITE" id="PS50011"/>
    </source>
</evidence>
<evidence type="ECO:0008006" key="15">
    <source>
        <dbReference type="Google" id="ProtNLM"/>
    </source>
</evidence>
<feature type="compositionally biased region" description="Polar residues" evidence="10">
    <location>
        <begin position="685"/>
        <end position="699"/>
    </location>
</feature>
<dbReference type="InterPro" id="IPR014710">
    <property type="entry name" value="RmlC-like_jellyroll"/>
</dbReference>
<evidence type="ECO:0000313" key="14">
    <source>
        <dbReference type="Proteomes" id="UP000594454"/>
    </source>
</evidence>
<sequence>MNAIASAAISSTTPTMDQMYSSNCSDSTGTQPAQVTTDKQHNSTRKDTAKVTTKSNSLHDSNYSPNSDFSSADIRASFQRSHTCGSLFAKCGCSTPSPFDTLICTDNACKNGNAVSSNEQVTYANGGNQHHGVDEDNSASKIVDTSKFHQEQERDRSDHSQSKRSTSRSTYVHPDLNFVFTDENKNPPVDPAASKNDRTTTITTKNGGKLQFQWQSSPNIGNYEIVAVHPEVVLKISTANGRGKHRHLKPSLSEDNSYLSSSTNRPQLQRMPREYFTSTDSDSAPSESLDNPGQLRSASPSESQPDHPQNKRHPRKHSNKSSQADIQPPESSSLNDLNAQQDNKRDSVDAQISATYDLNDPPQNENARNLSDHSEYSKAGTYQKVAIVTTSPNQAFSAITSTTSTAATVSSVSTSTYCSAPATVDPAQKYFQESGILGPLGNTSVSLIRKTSKIMQDANVIEHIRKNSKLLRQGGIYKDELEYTRSLIPSIKIDVDKKDQKEKIKQLEEEITHLRDIIKTRDNEIYKLKREIHKLKSVLQQTTNHMNLGTDDLLAGNIQSRNHHSGNHLNSPVAQQTTPSTNCSNIKNANIPDCNDECRQHHHQHHHHHLNPGANVCNTNDIGSGITAGGNYNCKQLTLESLENNNNMEGVPCAIGNGSSSNTLGTKGNHLLPPQHAAVKKQGVSGESSDPTNQQSNSVPIPKFKKDFRSKQLIKDAIMDNDFLKNIDSSQVRELVESMYSLDVAKGEYVIREGEVGAHLYVSAEGEFEVMKSGKVLGVMGPGKAFGELAILYNCTRTASIRCVTNARVWVLDRRVFQQIMMRTGMQRIEDNVNFLKSVPLLKNLSNDVLAKIADVLEVEFYPAGTYIIRQGASGDTFFLISQGTVKVTQRLTPTGEEKEIRTLNRGDYFGEQALINEDKRTANIIAMAPGVECLTLDRESFTHLIGDLCELKEKNYGDENRVLAMKFAETSKEIFGTNVKQELQDIELNDLEVAATLGIGGFGRVELVKCYRENRVETYALKCLKKKHILDTRQEEHVFSERTIMLSCNTPFICRLYRTFKDSKYVYMLLEACMGGEVWTILRDRGCFDENTAQFIIGCVLQAFEYLHSRGIIYRDLKPENLMLDERGYVKLVDFGFAKYIGHSSKTWTFCGTPEYVAPEIILNKGHDRAVDYWALGILIHELLNGTPPFTANDPMKTYNIILKGIDMVDFPKHMSRSAVMLIKRLCRDVPAERLGYQKGGIQDIKKHK</sequence>
<evidence type="ECO:0000256" key="6">
    <source>
        <dbReference type="ARBA" id="ARBA00022840"/>
    </source>
</evidence>
<dbReference type="Pfam" id="PF00027">
    <property type="entry name" value="cNMP_binding"/>
    <property type="match status" value="2"/>
</dbReference>
<dbReference type="SUPFAM" id="SSF56112">
    <property type="entry name" value="Protein kinase-like (PK-like)"/>
    <property type="match status" value="1"/>
</dbReference>
<feature type="compositionally biased region" description="Low complexity" evidence="10">
    <location>
        <begin position="251"/>
        <end position="262"/>
    </location>
</feature>
<dbReference type="OrthoDB" id="63267at2759"/>
<dbReference type="CDD" id="cd00038">
    <property type="entry name" value="CAP_ED"/>
    <property type="match status" value="2"/>
</dbReference>
<dbReference type="SMART" id="SM00220">
    <property type="entry name" value="S_TKc"/>
    <property type="match status" value="1"/>
</dbReference>
<gene>
    <name evidence="13" type="ORF">HERILL_LOCUS8993</name>
</gene>
<dbReference type="GO" id="GO:0004692">
    <property type="term" value="F:cGMP-dependent protein kinase activity"/>
    <property type="evidence" value="ECO:0007669"/>
    <property type="project" value="InterPro"/>
</dbReference>
<feature type="region of interest" description="Disordered" evidence="10">
    <location>
        <begin position="241"/>
        <end position="375"/>
    </location>
</feature>
<feature type="compositionally biased region" description="Polar residues" evidence="10">
    <location>
        <begin position="50"/>
        <end position="68"/>
    </location>
</feature>
<keyword evidence="14" id="KW-1185">Reference proteome</keyword>
<evidence type="ECO:0000256" key="8">
    <source>
        <dbReference type="PROSITE-ProRule" id="PRU10141"/>
    </source>
</evidence>
<feature type="binding site" evidence="8">
    <location>
        <position position="1023"/>
    </location>
    <ligand>
        <name>ATP</name>
        <dbReference type="ChEBI" id="CHEBI:30616"/>
    </ligand>
</feature>
<protein>
    <recommendedName>
        <fullName evidence="15">cGMP-dependent protein kinase</fullName>
    </recommendedName>
</protein>
<dbReference type="CDD" id="cd12083">
    <property type="entry name" value="DD_cGKI"/>
    <property type="match status" value="1"/>
</dbReference>
<dbReference type="PROSITE" id="PS50042">
    <property type="entry name" value="CNMP_BINDING_3"/>
    <property type="match status" value="2"/>
</dbReference>
<dbReference type="Pfam" id="PF00069">
    <property type="entry name" value="Pkinase"/>
    <property type="match status" value="1"/>
</dbReference>
<feature type="compositionally biased region" description="Basic and acidic residues" evidence="10">
    <location>
        <begin position="146"/>
        <end position="161"/>
    </location>
</feature>
<evidence type="ECO:0000256" key="1">
    <source>
        <dbReference type="ARBA" id="ARBA00022527"/>
    </source>
</evidence>
<feature type="region of interest" description="Disordered" evidence="10">
    <location>
        <begin position="1"/>
        <end position="68"/>
    </location>
</feature>
<dbReference type="InterPro" id="IPR000595">
    <property type="entry name" value="cNMP-bd_dom"/>
</dbReference>
<feature type="region of interest" description="Disordered" evidence="10">
    <location>
        <begin position="146"/>
        <end position="204"/>
    </location>
</feature>
<dbReference type="GO" id="GO:0030553">
    <property type="term" value="F:cGMP binding"/>
    <property type="evidence" value="ECO:0007669"/>
    <property type="project" value="UniProtKB-KW"/>
</dbReference>
<evidence type="ECO:0000256" key="7">
    <source>
        <dbReference type="ARBA" id="ARBA00022992"/>
    </source>
</evidence>
<name>A0A7R8USK5_HERIL</name>
<dbReference type="InParanoid" id="A0A7R8USK5"/>
<dbReference type="FunFam" id="2.60.120.10:FF:000064">
    <property type="entry name" value="cGMP-dependent protein kinase, isozyme"/>
    <property type="match status" value="1"/>
</dbReference>
<dbReference type="SMART" id="SM00100">
    <property type="entry name" value="cNMP"/>
    <property type="match status" value="2"/>
</dbReference>
<dbReference type="InterPro" id="IPR018490">
    <property type="entry name" value="cNMP-bd_dom_sf"/>
</dbReference>
<evidence type="ECO:0000256" key="5">
    <source>
        <dbReference type="ARBA" id="ARBA00022777"/>
    </source>
</evidence>
<evidence type="ECO:0000259" key="12">
    <source>
        <dbReference type="PROSITE" id="PS50042"/>
    </source>
</evidence>
<dbReference type="AlphaFoldDB" id="A0A7R8USK5"/>
<evidence type="ECO:0000313" key="13">
    <source>
        <dbReference type="EMBL" id="CAD7086201.1"/>
    </source>
</evidence>
<evidence type="ECO:0000256" key="10">
    <source>
        <dbReference type="SAM" id="MobiDB-lite"/>
    </source>
</evidence>
<proteinExistence type="predicted"/>
<evidence type="ECO:0000256" key="4">
    <source>
        <dbReference type="ARBA" id="ARBA00022741"/>
    </source>
</evidence>
<dbReference type="Gene3D" id="3.30.200.20">
    <property type="entry name" value="Phosphorylase Kinase, domain 1"/>
    <property type="match status" value="1"/>
</dbReference>
<dbReference type="InterPro" id="IPR035014">
    <property type="entry name" value="STKc_cGK"/>
</dbReference>
<feature type="compositionally biased region" description="Polar residues" evidence="10">
    <location>
        <begin position="12"/>
        <end position="37"/>
    </location>
</feature>
<feature type="compositionally biased region" description="Polar residues" evidence="10">
    <location>
        <begin position="276"/>
        <end position="303"/>
    </location>
</feature>
<feature type="region of interest" description="Disordered" evidence="10">
    <location>
        <begin position="559"/>
        <end position="581"/>
    </location>
</feature>
<keyword evidence="1" id="KW-0723">Serine/threonine-protein kinase</keyword>
<evidence type="ECO:0000256" key="2">
    <source>
        <dbReference type="ARBA" id="ARBA00022535"/>
    </source>
</evidence>
<dbReference type="PANTHER" id="PTHR24353:SF147">
    <property type="entry name" value="CGMP-DEPENDENT SERINE_THREONIN PROTEIN KINASE-RELATED"/>
    <property type="match status" value="1"/>
</dbReference>
<evidence type="ECO:0000256" key="9">
    <source>
        <dbReference type="SAM" id="Coils"/>
    </source>
</evidence>
<keyword evidence="2" id="KW-0140">cGMP</keyword>
<feature type="coiled-coil region" evidence="9">
    <location>
        <begin position="490"/>
        <end position="524"/>
    </location>
</feature>
<dbReference type="PROSITE" id="PS50011">
    <property type="entry name" value="PROTEIN_KINASE_DOM"/>
    <property type="match status" value="1"/>
</dbReference>
<feature type="compositionally biased region" description="Low complexity" evidence="10">
    <location>
        <begin position="1"/>
        <end position="11"/>
    </location>
</feature>
<dbReference type="InterPro" id="IPR002374">
    <property type="entry name" value="cGMP_dep_kinase"/>
</dbReference>
<dbReference type="FunFam" id="1.10.510.10:FF:000571">
    <property type="entry name" value="Maternal embryonic leucine zipper kinase"/>
    <property type="match status" value="1"/>
</dbReference>
<dbReference type="InterPro" id="IPR011009">
    <property type="entry name" value="Kinase-like_dom_sf"/>
</dbReference>
<dbReference type="InterPro" id="IPR008271">
    <property type="entry name" value="Ser/Thr_kinase_AS"/>
</dbReference>
<feature type="compositionally biased region" description="Polar residues" evidence="10">
    <location>
        <begin position="320"/>
        <end position="341"/>
    </location>
</feature>
<dbReference type="PANTHER" id="PTHR24353">
    <property type="entry name" value="CYCLIC NUCLEOTIDE-DEPENDENT PROTEIN KINASE"/>
    <property type="match status" value="1"/>
</dbReference>
<dbReference type="PROSITE" id="PS00889">
    <property type="entry name" value="CNMP_BINDING_2"/>
    <property type="match status" value="2"/>
</dbReference>
<dbReference type="PROSITE" id="PS00888">
    <property type="entry name" value="CNMP_BINDING_1"/>
    <property type="match status" value="1"/>
</dbReference>
<keyword evidence="6 8" id="KW-0067">ATP-binding</keyword>
<dbReference type="InterPro" id="IPR000719">
    <property type="entry name" value="Prot_kinase_dom"/>
</dbReference>
<dbReference type="EMBL" id="LR899011">
    <property type="protein sequence ID" value="CAD7086201.1"/>
    <property type="molecule type" value="Genomic_DNA"/>
</dbReference>
<dbReference type="GO" id="GO:0005524">
    <property type="term" value="F:ATP binding"/>
    <property type="evidence" value="ECO:0007669"/>
    <property type="project" value="UniProtKB-UniRule"/>
</dbReference>
<keyword evidence="7" id="KW-0142">cGMP-binding</keyword>
<keyword evidence="9" id="KW-0175">Coiled coil</keyword>
<reference evidence="13 14" key="1">
    <citation type="submission" date="2020-11" db="EMBL/GenBank/DDBJ databases">
        <authorList>
            <person name="Wallbank WR R."/>
            <person name="Pardo Diaz C."/>
            <person name="Kozak K."/>
            <person name="Martin S."/>
            <person name="Jiggins C."/>
            <person name="Moest M."/>
            <person name="Warren A I."/>
            <person name="Generalovic N T."/>
            <person name="Byers J.R.P. K."/>
            <person name="Montejo-Kovacevich G."/>
            <person name="Yen C E."/>
        </authorList>
    </citation>
    <scope>NUCLEOTIDE SEQUENCE [LARGE SCALE GENOMIC DNA]</scope>
</reference>
<organism evidence="13 14">
    <name type="scientific">Hermetia illucens</name>
    <name type="common">Black soldier fly</name>
    <dbReference type="NCBI Taxonomy" id="343691"/>
    <lineage>
        <taxon>Eukaryota</taxon>
        <taxon>Metazoa</taxon>
        <taxon>Ecdysozoa</taxon>
        <taxon>Arthropoda</taxon>
        <taxon>Hexapoda</taxon>
        <taxon>Insecta</taxon>
        <taxon>Pterygota</taxon>
        <taxon>Neoptera</taxon>
        <taxon>Endopterygota</taxon>
        <taxon>Diptera</taxon>
        <taxon>Brachycera</taxon>
        <taxon>Stratiomyomorpha</taxon>
        <taxon>Stratiomyidae</taxon>
        <taxon>Hermetiinae</taxon>
        <taxon>Hermetia</taxon>
    </lineage>
</organism>
<accession>A0A7R8USK5</accession>
<feature type="compositionally biased region" description="Basic and acidic residues" evidence="10">
    <location>
        <begin position="38"/>
        <end position="49"/>
    </location>
</feature>
<keyword evidence="3" id="KW-0808">Transferase</keyword>
<evidence type="ECO:0000256" key="3">
    <source>
        <dbReference type="ARBA" id="ARBA00022679"/>
    </source>
</evidence>
<dbReference type="PROSITE" id="PS00107">
    <property type="entry name" value="PROTEIN_KINASE_ATP"/>
    <property type="match status" value="1"/>
</dbReference>
<feature type="domain" description="Protein kinase" evidence="11">
    <location>
        <begin position="992"/>
        <end position="1250"/>
    </location>
</feature>
<dbReference type="InterPro" id="IPR017441">
    <property type="entry name" value="Protein_kinase_ATP_BS"/>
</dbReference>
<dbReference type="FunFam" id="2.60.120.10:FF:000072">
    <property type="entry name" value="cGMP-dependent protein kinase"/>
    <property type="match status" value="1"/>
</dbReference>